<gene>
    <name evidence="2" type="ORF">METZ01_LOCUS401667</name>
</gene>
<dbReference type="Pfam" id="PF01425">
    <property type="entry name" value="Amidase"/>
    <property type="match status" value="1"/>
</dbReference>
<reference evidence="2" key="1">
    <citation type="submission" date="2018-05" db="EMBL/GenBank/DDBJ databases">
        <authorList>
            <person name="Lanie J.A."/>
            <person name="Ng W.-L."/>
            <person name="Kazmierczak K.M."/>
            <person name="Andrzejewski T.M."/>
            <person name="Davidsen T.M."/>
            <person name="Wayne K.J."/>
            <person name="Tettelin H."/>
            <person name="Glass J.I."/>
            <person name="Rusch D."/>
            <person name="Podicherti R."/>
            <person name="Tsui H.-C.T."/>
            <person name="Winkler M.E."/>
        </authorList>
    </citation>
    <scope>NUCLEOTIDE SEQUENCE</scope>
</reference>
<dbReference type="AlphaFoldDB" id="A0A382VQN5"/>
<protein>
    <recommendedName>
        <fullName evidence="1">Amidase domain-containing protein</fullName>
    </recommendedName>
</protein>
<evidence type="ECO:0000259" key="1">
    <source>
        <dbReference type="Pfam" id="PF01425"/>
    </source>
</evidence>
<dbReference type="PANTHER" id="PTHR11895">
    <property type="entry name" value="TRANSAMIDASE"/>
    <property type="match status" value="1"/>
</dbReference>
<evidence type="ECO:0000313" key="2">
    <source>
        <dbReference type="EMBL" id="SVD48813.1"/>
    </source>
</evidence>
<dbReference type="PANTHER" id="PTHR11895:SF7">
    <property type="entry name" value="GLUTAMYL-TRNA(GLN) AMIDOTRANSFERASE SUBUNIT A, MITOCHONDRIAL"/>
    <property type="match status" value="1"/>
</dbReference>
<accession>A0A382VQN5</accession>
<feature type="domain" description="Amidase" evidence="1">
    <location>
        <begin position="1"/>
        <end position="75"/>
    </location>
</feature>
<dbReference type="GO" id="GO:0003824">
    <property type="term" value="F:catalytic activity"/>
    <property type="evidence" value="ECO:0007669"/>
    <property type="project" value="InterPro"/>
</dbReference>
<name>A0A382VQN5_9ZZZZ</name>
<dbReference type="InterPro" id="IPR000120">
    <property type="entry name" value="Amidase"/>
</dbReference>
<feature type="non-terminal residue" evidence="2">
    <location>
        <position position="1"/>
    </location>
</feature>
<organism evidence="2">
    <name type="scientific">marine metagenome</name>
    <dbReference type="NCBI Taxonomy" id="408172"/>
    <lineage>
        <taxon>unclassified sequences</taxon>
        <taxon>metagenomes</taxon>
        <taxon>ecological metagenomes</taxon>
    </lineage>
</organism>
<dbReference type="EMBL" id="UINC01153863">
    <property type="protein sequence ID" value="SVD48813.1"/>
    <property type="molecule type" value="Genomic_DNA"/>
</dbReference>
<dbReference type="InterPro" id="IPR036928">
    <property type="entry name" value="AS_sf"/>
</dbReference>
<dbReference type="SUPFAM" id="SSF75304">
    <property type="entry name" value="Amidase signature (AS) enzymes"/>
    <property type="match status" value="1"/>
</dbReference>
<dbReference type="Gene3D" id="3.90.1300.10">
    <property type="entry name" value="Amidase signature (AS) domain"/>
    <property type="match status" value="1"/>
</dbReference>
<sequence length="92" mass="10127">VFEKFDFLISPTVPIQPFKFGEKINDPVSFMMVDFNTVTANLTGIPAISVPYKITNGLPIGIQIMANHLEEHSLLQAAHALENTVDLSEVSI</sequence>
<dbReference type="InterPro" id="IPR023631">
    <property type="entry name" value="Amidase_dom"/>
</dbReference>
<proteinExistence type="predicted"/>